<accession>A0A1I7X2A0</accession>
<organism evidence="1 2">
    <name type="scientific">Heterorhabditis bacteriophora</name>
    <name type="common">Entomopathogenic nematode worm</name>
    <dbReference type="NCBI Taxonomy" id="37862"/>
    <lineage>
        <taxon>Eukaryota</taxon>
        <taxon>Metazoa</taxon>
        <taxon>Ecdysozoa</taxon>
        <taxon>Nematoda</taxon>
        <taxon>Chromadorea</taxon>
        <taxon>Rhabditida</taxon>
        <taxon>Rhabditina</taxon>
        <taxon>Rhabditomorpha</taxon>
        <taxon>Strongyloidea</taxon>
        <taxon>Heterorhabditidae</taxon>
        <taxon>Heterorhabditis</taxon>
    </lineage>
</organism>
<sequence>MDPLHHLLILCCYGGQPFINFHSNIQHQGTHQIDPTDWVATDTAGRIRNGVFYMHYAVVDPVD</sequence>
<dbReference type="WBParaSite" id="Hba_11581">
    <property type="protein sequence ID" value="Hba_11581"/>
    <property type="gene ID" value="Hba_11581"/>
</dbReference>
<evidence type="ECO:0000313" key="2">
    <source>
        <dbReference type="WBParaSite" id="Hba_11581"/>
    </source>
</evidence>
<reference evidence="2" key="1">
    <citation type="submission" date="2016-11" db="UniProtKB">
        <authorList>
            <consortium name="WormBaseParasite"/>
        </authorList>
    </citation>
    <scope>IDENTIFICATION</scope>
</reference>
<protein>
    <submittedName>
        <fullName evidence="2">CBM_48 domain-containing protein</fullName>
    </submittedName>
</protein>
<dbReference type="Proteomes" id="UP000095283">
    <property type="component" value="Unplaced"/>
</dbReference>
<dbReference type="AlphaFoldDB" id="A0A1I7X2A0"/>
<proteinExistence type="predicted"/>
<evidence type="ECO:0000313" key="1">
    <source>
        <dbReference type="Proteomes" id="UP000095283"/>
    </source>
</evidence>
<name>A0A1I7X2A0_HETBA</name>
<keyword evidence="1" id="KW-1185">Reference proteome</keyword>